<keyword evidence="1" id="KW-0472">Membrane</keyword>
<reference evidence="3 4" key="1">
    <citation type="journal article" date="2012" name="J. Bacteriol.">
        <title>Genome of Bacillus macauensis ZFHKF-1, a Long-Chain-Forming Bacterium.</title>
        <authorList>
            <person name="Cai L."/>
            <person name="Zhang T."/>
        </authorList>
    </citation>
    <scope>NUCLEOTIDE SEQUENCE [LARGE SCALE GENOMIC DNA]</scope>
    <source>
        <strain evidence="3 4">ZFHKF-1</strain>
    </source>
</reference>
<evidence type="ECO:0000313" key="3">
    <source>
        <dbReference type="EMBL" id="EIT85345.1"/>
    </source>
</evidence>
<keyword evidence="1" id="KW-0812">Transmembrane</keyword>
<dbReference type="OrthoDB" id="2967208at2"/>
<gene>
    <name evidence="3" type="ORF">A374_11395</name>
</gene>
<feature type="domain" description="SPOR" evidence="2">
    <location>
        <begin position="143"/>
        <end position="217"/>
    </location>
</feature>
<evidence type="ECO:0000313" key="4">
    <source>
        <dbReference type="Proteomes" id="UP000004080"/>
    </source>
</evidence>
<dbReference type="AlphaFoldDB" id="I8UEL0"/>
<accession>I8UEL0</accession>
<sequence length="329" mass="36787">MTTSNKVNVTINGKSVTHESHKAQDVSIEETAVTIYPSPNESFLSKKGSRKEPLFQTPQLHALFQKLQWKHRFQRKRMLLRNQHRNVRPFSKPMITAVIAAVFIGCTFGAVILMLFTGNSVSQHDQSIPTQAAQRSSAVTIKEIPLTLYGIQNGLFATKDKAEEARTDLQKKGVAAAIYKQGTSYAVLIGLSNQKDQAVALEQTYKKEGVSTWLRKVDASSSKLHVADRRDEAYMVNGKILLQNLITLSEMTAVSEKAQASISKDFKQWQAYRVKQEHLWSEGQRKAVAAYEKEVGATIAQLKTNKDSRVKQAALNSFIAYDSLMKALQ</sequence>
<name>I8UEL0_9BACL</name>
<protein>
    <submittedName>
        <fullName evidence="3">Stage II sporulation protein B</fullName>
    </submittedName>
</protein>
<keyword evidence="1" id="KW-1133">Transmembrane helix</keyword>
<evidence type="ECO:0000259" key="2">
    <source>
        <dbReference type="PROSITE" id="PS51724"/>
    </source>
</evidence>
<dbReference type="EMBL" id="AKKV01000026">
    <property type="protein sequence ID" value="EIT85345.1"/>
    <property type="molecule type" value="Genomic_DNA"/>
</dbReference>
<dbReference type="InterPro" id="IPR007730">
    <property type="entry name" value="SPOR-like_dom"/>
</dbReference>
<dbReference type="STRING" id="1196324.A374_11395"/>
<dbReference type="SUPFAM" id="SSF110997">
    <property type="entry name" value="Sporulation related repeat"/>
    <property type="match status" value="1"/>
</dbReference>
<dbReference type="Proteomes" id="UP000004080">
    <property type="component" value="Unassembled WGS sequence"/>
</dbReference>
<dbReference type="Pfam" id="PF05036">
    <property type="entry name" value="SPOR"/>
    <property type="match status" value="1"/>
</dbReference>
<dbReference type="PATRIC" id="fig|1196324.3.peg.2339"/>
<proteinExistence type="predicted"/>
<dbReference type="InterPro" id="IPR036680">
    <property type="entry name" value="SPOR-like_sf"/>
</dbReference>
<dbReference type="RefSeq" id="WP_007202363.1">
    <property type="nucleotide sequence ID" value="NZ_AKKV01000026.1"/>
</dbReference>
<organism evidence="3 4">
    <name type="scientific">Fictibacillus macauensis ZFHKF-1</name>
    <dbReference type="NCBI Taxonomy" id="1196324"/>
    <lineage>
        <taxon>Bacteria</taxon>
        <taxon>Bacillati</taxon>
        <taxon>Bacillota</taxon>
        <taxon>Bacilli</taxon>
        <taxon>Bacillales</taxon>
        <taxon>Fictibacillaceae</taxon>
        <taxon>Fictibacillus</taxon>
    </lineage>
</organism>
<feature type="transmembrane region" description="Helical" evidence="1">
    <location>
        <begin position="94"/>
        <end position="116"/>
    </location>
</feature>
<evidence type="ECO:0000256" key="1">
    <source>
        <dbReference type="SAM" id="Phobius"/>
    </source>
</evidence>
<dbReference type="PROSITE" id="PS51724">
    <property type="entry name" value="SPOR"/>
    <property type="match status" value="1"/>
</dbReference>
<comment type="caution">
    <text evidence="3">The sequence shown here is derived from an EMBL/GenBank/DDBJ whole genome shotgun (WGS) entry which is preliminary data.</text>
</comment>
<dbReference type="eggNOG" id="ENOG5033AWD">
    <property type="taxonomic scope" value="Bacteria"/>
</dbReference>
<keyword evidence="4" id="KW-1185">Reference proteome</keyword>
<dbReference type="Gene3D" id="3.30.70.1070">
    <property type="entry name" value="Sporulation related repeat"/>
    <property type="match status" value="1"/>
</dbReference>
<dbReference type="GO" id="GO:0042834">
    <property type="term" value="F:peptidoglycan binding"/>
    <property type="evidence" value="ECO:0007669"/>
    <property type="project" value="InterPro"/>
</dbReference>